<dbReference type="PIRSF" id="PIRSF002134">
    <property type="entry name" value="Ribosomal_S13"/>
    <property type="match status" value="1"/>
</dbReference>
<gene>
    <name evidence="10" type="ORF">BS47DRAFT_1376098</name>
</gene>
<dbReference type="GO" id="GO:0003735">
    <property type="term" value="F:structural constituent of ribosome"/>
    <property type="evidence" value="ECO:0007669"/>
    <property type="project" value="InterPro"/>
</dbReference>
<name>A0A9P6DW44_9AGAM</name>
<dbReference type="PROSITE" id="PS50159">
    <property type="entry name" value="RIBOSOMAL_S13_2"/>
    <property type="match status" value="1"/>
</dbReference>
<keyword evidence="11" id="KW-1185">Reference proteome</keyword>
<dbReference type="GO" id="GO:0015935">
    <property type="term" value="C:small ribosomal subunit"/>
    <property type="evidence" value="ECO:0007669"/>
    <property type="project" value="TreeGrafter"/>
</dbReference>
<dbReference type="GO" id="GO:0005739">
    <property type="term" value="C:mitochondrion"/>
    <property type="evidence" value="ECO:0007669"/>
    <property type="project" value="UniProtKB-SubCell"/>
</dbReference>
<evidence type="ECO:0000256" key="6">
    <source>
        <dbReference type="ARBA" id="ARBA00037226"/>
    </source>
</evidence>
<evidence type="ECO:0000256" key="5">
    <source>
        <dbReference type="ARBA" id="ARBA00023274"/>
    </source>
</evidence>
<comment type="caution">
    <text evidence="10">The sequence shown here is derived from an EMBL/GenBank/DDBJ whole genome shotgun (WGS) entry which is preliminary data.</text>
</comment>
<dbReference type="Gene3D" id="4.10.910.10">
    <property type="entry name" value="30s ribosomal protein s13, domain 2"/>
    <property type="match status" value="1"/>
</dbReference>
<accession>A0A9P6DW44</accession>
<dbReference type="FunFam" id="4.10.910.10:FF:000004">
    <property type="entry name" value="Small subunit ribosomal protein S13"/>
    <property type="match status" value="1"/>
</dbReference>
<dbReference type="GO" id="GO:0006412">
    <property type="term" value="P:translation"/>
    <property type="evidence" value="ECO:0007669"/>
    <property type="project" value="InterPro"/>
</dbReference>
<dbReference type="PANTHER" id="PTHR10871:SF1">
    <property type="entry name" value="SMALL RIBOSOMAL SUBUNIT PROTEIN US13M"/>
    <property type="match status" value="1"/>
</dbReference>
<evidence type="ECO:0000256" key="7">
    <source>
        <dbReference type="ARBA" id="ARBA00040757"/>
    </source>
</evidence>
<keyword evidence="3 8" id="KW-0689">Ribosomal protein</keyword>
<dbReference type="Pfam" id="PF00416">
    <property type="entry name" value="Ribosomal_S13"/>
    <property type="match status" value="2"/>
</dbReference>
<dbReference type="InterPro" id="IPR001892">
    <property type="entry name" value="Ribosomal_uS13"/>
</dbReference>
<comment type="function">
    <text evidence="6">Component of the mitochondrial ribosome (mitoribosome), a dedicated translation machinery responsible for the synthesis of mitochondrial genome-encoded proteins, including at least some of the essential transmembrane subunits of the mitochondrial respiratory chain. The mitoribosomes are attached to the mitochondrial inner membrane and translation products are cotranslationally integrated into the membrane.</text>
</comment>
<comment type="similarity">
    <text evidence="2 8">Belongs to the universal ribosomal protein uS13 family.</text>
</comment>
<organism evidence="10 11">
    <name type="scientific">Hydnum rufescens UP504</name>
    <dbReference type="NCBI Taxonomy" id="1448309"/>
    <lineage>
        <taxon>Eukaryota</taxon>
        <taxon>Fungi</taxon>
        <taxon>Dikarya</taxon>
        <taxon>Basidiomycota</taxon>
        <taxon>Agaricomycotina</taxon>
        <taxon>Agaricomycetes</taxon>
        <taxon>Cantharellales</taxon>
        <taxon>Hydnaceae</taxon>
        <taxon>Hydnum</taxon>
    </lineage>
</organism>
<dbReference type="EMBL" id="MU128944">
    <property type="protein sequence ID" value="KAF9515977.1"/>
    <property type="molecule type" value="Genomic_DNA"/>
</dbReference>
<evidence type="ECO:0000313" key="10">
    <source>
        <dbReference type="EMBL" id="KAF9515977.1"/>
    </source>
</evidence>
<dbReference type="InterPro" id="IPR027437">
    <property type="entry name" value="Rbsml_uS13_C"/>
</dbReference>
<keyword evidence="4" id="KW-0496">Mitochondrion</keyword>
<dbReference type="PANTHER" id="PTHR10871">
    <property type="entry name" value="30S RIBOSOMAL PROTEIN S13/40S RIBOSOMAL PROTEIN S18"/>
    <property type="match status" value="1"/>
</dbReference>
<feature type="region of interest" description="Disordered" evidence="9">
    <location>
        <begin position="158"/>
        <end position="180"/>
    </location>
</feature>
<comment type="subcellular location">
    <subcellularLocation>
        <location evidence="1">Mitochondrion</location>
    </subcellularLocation>
</comment>
<proteinExistence type="inferred from homology"/>
<evidence type="ECO:0000256" key="4">
    <source>
        <dbReference type="ARBA" id="ARBA00023128"/>
    </source>
</evidence>
<dbReference type="AlphaFoldDB" id="A0A9P6DW44"/>
<evidence type="ECO:0000256" key="9">
    <source>
        <dbReference type="SAM" id="MobiDB-lite"/>
    </source>
</evidence>
<dbReference type="Proteomes" id="UP000886523">
    <property type="component" value="Unassembled WGS sequence"/>
</dbReference>
<evidence type="ECO:0000256" key="2">
    <source>
        <dbReference type="ARBA" id="ARBA00008080"/>
    </source>
</evidence>
<evidence type="ECO:0000256" key="8">
    <source>
        <dbReference type="RuleBase" id="RU003830"/>
    </source>
</evidence>
<dbReference type="OrthoDB" id="525520at2759"/>
<sequence>MVMGGTPAEVAATVIQQCKLILGKNLPDHQALKIALTSFYGIGRHTATRVMARYSIHDSTRVSQLTQSQLTSLTAFLSSPATSPRPPRNPLAAPKYGLLYSAASNVGSRPAAKTIRARDELAELKIESELRREVRDNIAHHRAVGTYVGRRHAMGLPVRGQNTRSNAKTARKLNKIERRG</sequence>
<dbReference type="SUPFAM" id="SSF46946">
    <property type="entry name" value="S13-like H2TH domain"/>
    <property type="match status" value="1"/>
</dbReference>
<keyword evidence="5 8" id="KW-0687">Ribonucleoprotein</keyword>
<dbReference type="InterPro" id="IPR010979">
    <property type="entry name" value="Ribosomal_uS13-like_H2TH"/>
</dbReference>
<reference evidence="10" key="1">
    <citation type="journal article" date="2020" name="Nat. Commun.">
        <title>Large-scale genome sequencing of mycorrhizal fungi provides insights into the early evolution of symbiotic traits.</title>
        <authorList>
            <person name="Miyauchi S."/>
            <person name="Kiss E."/>
            <person name="Kuo A."/>
            <person name="Drula E."/>
            <person name="Kohler A."/>
            <person name="Sanchez-Garcia M."/>
            <person name="Morin E."/>
            <person name="Andreopoulos B."/>
            <person name="Barry K.W."/>
            <person name="Bonito G."/>
            <person name="Buee M."/>
            <person name="Carver A."/>
            <person name="Chen C."/>
            <person name="Cichocki N."/>
            <person name="Clum A."/>
            <person name="Culley D."/>
            <person name="Crous P.W."/>
            <person name="Fauchery L."/>
            <person name="Girlanda M."/>
            <person name="Hayes R.D."/>
            <person name="Keri Z."/>
            <person name="LaButti K."/>
            <person name="Lipzen A."/>
            <person name="Lombard V."/>
            <person name="Magnuson J."/>
            <person name="Maillard F."/>
            <person name="Murat C."/>
            <person name="Nolan M."/>
            <person name="Ohm R.A."/>
            <person name="Pangilinan J."/>
            <person name="Pereira M.F."/>
            <person name="Perotto S."/>
            <person name="Peter M."/>
            <person name="Pfister S."/>
            <person name="Riley R."/>
            <person name="Sitrit Y."/>
            <person name="Stielow J.B."/>
            <person name="Szollosi G."/>
            <person name="Zifcakova L."/>
            <person name="Stursova M."/>
            <person name="Spatafora J.W."/>
            <person name="Tedersoo L."/>
            <person name="Vaario L.M."/>
            <person name="Yamada A."/>
            <person name="Yan M."/>
            <person name="Wang P."/>
            <person name="Xu J."/>
            <person name="Bruns T."/>
            <person name="Baldrian P."/>
            <person name="Vilgalys R."/>
            <person name="Dunand C."/>
            <person name="Henrissat B."/>
            <person name="Grigoriev I.V."/>
            <person name="Hibbett D."/>
            <person name="Nagy L.G."/>
            <person name="Martin F.M."/>
        </authorList>
    </citation>
    <scope>NUCLEOTIDE SEQUENCE</scope>
    <source>
        <strain evidence="10">UP504</strain>
    </source>
</reference>
<dbReference type="Gene3D" id="1.10.8.50">
    <property type="match status" value="1"/>
</dbReference>
<protein>
    <recommendedName>
        <fullName evidence="7">Small ribosomal subunit protein uS13m</fullName>
    </recommendedName>
</protein>
<dbReference type="GO" id="GO:0003723">
    <property type="term" value="F:RNA binding"/>
    <property type="evidence" value="ECO:0007669"/>
    <property type="project" value="InterPro"/>
</dbReference>
<evidence type="ECO:0000256" key="3">
    <source>
        <dbReference type="ARBA" id="ARBA00022980"/>
    </source>
</evidence>
<evidence type="ECO:0000313" key="11">
    <source>
        <dbReference type="Proteomes" id="UP000886523"/>
    </source>
</evidence>
<evidence type="ECO:0000256" key="1">
    <source>
        <dbReference type="ARBA" id="ARBA00004173"/>
    </source>
</evidence>